<evidence type="ECO:0000313" key="1">
    <source>
        <dbReference type="EMBL" id="DBA54890.1"/>
    </source>
</evidence>
<reference evidence="1" key="2">
    <citation type="submission" date="2024-05" db="EMBL/GenBank/DDBJ databases">
        <authorList>
            <person name="Matrishin C.B."/>
            <person name="Kauffman K.M."/>
        </authorList>
    </citation>
    <scope>NUCLEOTIDE SEQUENCE</scope>
</reference>
<dbReference type="EMBL" id="BK068088">
    <property type="protein sequence ID" value="DBA54890.1"/>
    <property type="molecule type" value="Genomic_DNA"/>
</dbReference>
<reference evidence="1" key="1">
    <citation type="journal article" date="2023" name="Microbiome">
        <title>Phages are unrecognized players in the ecology of the oral pathogen Porphyromonas gingivalis.</title>
        <authorList>
            <person name="Matrishin C.B."/>
            <person name="Haase E.M."/>
            <person name="Dewhirst F.E."/>
            <person name="Mark Welch J.L."/>
            <person name="Miranda-Sanchez F."/>
            <person name="Chen T."/>
            <person name="MacFarland D.C."/>
            <person name="Kauffman K.M."/>
        </authorList>
    </citation>
    <scope>NUCLEOTIDE SEQUENCE</scope>
</reference>
<organism evidence="1">
    <name type="scientific">Porphyromonas phage phage005a_ATCC49417</name>
    <dbReference type="NCBI Taxonomy" id="3154097"/>
    <lineage>
        <taxon>Viruses</taxon>
    </lineage>
</organism>
<sequence>MYCLVALKSATGRTFGDMIIQYPHYLFALQSTGESVQDEDGYWTENAQQPVLLSKCREETDGRGSEVQTADGTFRKFSSLIQMPKGALVVEDGTSVFVAEREDGSGVRIRGKVLKFDRGQLHSRLWV</sequence>
<name>A0AAT9JBZ8_9VIRU</name>
<proteinExistence type="predicted"/>
<protein>
    <submittedName>
        <fullName evidence="1">Head closure</fullName>
    </submittedName>
</protein>
<accession>A0AAT9JBZ8</accession>